<keyword evidence="6" id="KW-1185">Reference proteome</keyword>
<dbReference type="Proteomes" id="UP000464262">
    <property type="component" value="Chromosome 1"/>
</dbReference>
<dbReference type="GO" id="GO:0008813">
    <property type="term" value="F:chorismate lyase activity"/>
    <property type="evidence" value="ECO:0007669"/>
    <property type="project" value="UniProtKB-UniRule"/>
</dbReference>
<keyword evidence="2 4" id="KW-0831">Ubiquinone biosynthesis</keyword>
<dbReference type="PANTHER" id="PTHR38683:SF1">
    <property type="entry name" value="CHORISMATE PYRUVATE-LYASE"/>
    <property type="match status" value="1"/>
</dbReference>
<proteinExistence type="inferred from homology"/>
<dbReference type="KEGG" id="vas:GT360_00915"/>
<evidence type="ECO:0000256" key="3">
    <source>
        <dbReference type="ARBA" id="ARBA00023239"/>
    </source>
</evidence>
<keyword evidence="4" id="KW-0670">Pyruvate</keyword>
<gene>
    <name evidence="4" type="primary">ubiC</name>
    <name evidence="5" type="ORF">GT360_00915</name>
</gene>
<comment type="caution">
    <text evidence="4">Lacks conserved residue(s) required for the propagation of feature annotation.</text>
</comment>
<dbReference type="GO" id="GO:0042866">
    <property type="term" value="P:pyruvate biosynthetic process"/>
    <property type="evidence" value="ECO:0007669"/>
    <property type="project" value="UniProtKB-UniRule"/>
</dbReference>
<dbReference type="UniPathway" id="UPA00232"/>
<dbReference type="PANTHER" id="PTHR38683">
    <property type="entry name" value="CHORISMATE PYRUVATE-LYASE"/>
    <property type="match status" value="1"/>
</dbReference>
<dbReference type="GO" id="GO:0005829">
    <property type="term" value="C:cytosol"/>
    <property type="evidence" value="ECO:0007669"/>
    <property type="project" value="TreeGrafter"/>
</dbReference>
<comment type="function">
    <text evidence="4">Removes the pyruvyl group from chorismate, with concomitant aromatization of the ring, to provide 4-hydroxybenzoate (4HB) for the ubiquinone pathway.</text>
</comment>
<evidence type="ECO:0000256" key="1">
    <source>
        <dbReference type="ARBA" id="ARBA00022490"/>
    </source>
</evidence>
<accession>A0A7Z2YCL2</accession>
<dbReference type="SUPFAM" id="SSF64288">
    <property type="entry name" value="Chorismate lyase-like"/>
    <property type="match status" value="1"/>
</dbReference>
<protein>
    <recommendedName>
        <fullName evidence="4">Probable chorismate pyruvate-lyase</fullName>
        <shortName evidence="4">CL</shortName>
        <shortName evidence="4">CPL</shortName>
        <ecNumber evidence="4">4.1.3.40</ecNumber>
    </recommendedName>
</protein>
<dbReference type="Gene3D" id="3.40.1410.10">
    <property type="entry name" value="Chorismate lyase-like"/>
    <property type="match status" value="1"/>
</dbReference>
<dbReference type="InterPro" id="IPR028978">
    <property type="entry name" value="Chorismate_lyase_/UTRA_dom_sf"/>
</dbReference>
<evidence type="ECO:0000256" key="2">
    <source>
        <dbReference type="ARBA" id="ARBA00022688"/>
    </source>
</evidence>
<dbReference type="EMBL" id="CP047475">
    <property type="protein sequence ID" value="QIA62194.1"/>
    <property type="molecule type" value="Genomic_DNA"/>
</dbReference>
<dbReference type="EC" id="4.1.3.40" evidence="4"/>
<comment type="pathway">
    <text evidence="4">Cofactor biosynthesis; ubiquinone biosynthesis.</text>
</comment>
<evidence type="ECO:0000313" key="5">
    <source>
        <dbReference type="EMBL" id="QIA62194.1"/>
    </source>
</evidence>
<dbReference type="InterPro" id="IPR007440">
    <property type="entry name" value="Chorismate--pyruvate_lyase"/>
</dbReference>
<reference evidence="5 6" key="1">
    <citation type="submission" date="2020-01" db="EMBL/GenBank/DDBJ databases">
        <title>Whole genome and functional gene identification of agarase of Vibrio HN897.</title>
        <authorList>
            <person name="Liu Y."/>
            <person name="Zhao Z."/>
        </authorList>
    </citation>
    <scope>NUCLEOTIDE SEQUENCE [LARGE SCALE GENOMIC DNA]</scope>
    <source>
        <strain evidence="5 6">HN897</strain>
    </source>
</reference>
<dbReference type="Pfam" id="PF04345">
    <property type="entry name" value="Chor_lyase"/>
    <property type="match status" value="1"/>
</dbReference>
<dbReference type="GO" id="GO:0006744">
    <property type="term" value="P:ubiquinone biosynthetic process"/>
    <property type="evidence" value="ECO:0007669"/>
    <property type="project" value="UniProtKB-UniRule"/>
</dbReference>
<comment type="subcellular location">
    <subcellularLocation>
        <location evidence="4">Cytoplasm</location>
    </subcellularLocation>
</comment>
<comment type="catalytic activity">
    <reaction evidence="4">
        <text>chorismate = 4-hydroxybenzoate + pyruvate</text>
        <dbReference type="Rhea" id="RHEA:16505"/>
        <dbReference type="ChEBI" id="CHEBI:15361"/>
        <dbReference type="ChEBI" id="CHEBI:17879"/>
        <dbReference type="ChEBI" id="CHEBI:29748"/>
        <dbReference type="EC" id="4.1.3.40"/>
    </reaction>
</comment>
<sequence>MELSVTEYLQALREMHWQSPEVFVFEDSLSREWLTEQGSLSLLLEKYCNNLSVELLQSDMRKPTELALSESEHLPFEDYLLRKVILKGDGQAWVLGRTLIPNSSLTGETHDLANQGEIPLGFTVFKRGDVSRDSLQIGRVSIAGHTLLARRSRLWVAGSPILVAELFLPNAPIYAQGNQ</sequence>
<evidence type="ECO:0000256" key="4">
    <source>
        <dbReference type="HAMAP-Rule" id="MF_01632"/>
    </source>
</evidence>
<comment type="similarity">
    <text evidence="4">Belongs to the UbiC family.</text>
</comment>
<feature type="binding site" evidence="4">
    <location>
        <position position="165"/>
    </location>
    <ligand>
        <name>substrate</name>
    </ligand>
</feature>
<name>A0A7Z2YCL2_9VIBR</name>
<keyword evidence="1 4" id="KW-0963">Cytoplasm</keyword>
<dbReference type="RefSeq" id="WP_164647103.1">
    <property type="nucleotide sequence ID" value="NZ_CP047475.1"/>
</dbReference>
<feature type="binding site" evidence="4">
    <location>
        <position position="82"/>
    </location>
    <ligand>
        <name>substrate</name>
    </ligand>
</feature>
<keyword evidence="3 4" id="KW-0456">Lyase</keyword>
<feature type="binding site" evidence="4">
    <location>
        <position position="120"/>
    </location>
    <ligand>
        <name>substrate</name>
    </ligand>
</feature>
<evidence type="ECO:0000313" key="6">
    <source>
        <dbReference type="Proteomes" id="UP000464262"/>
    </source>
</evidence>
<dbReference type="HAMAP" id="MF_01632">
    <property type="entry name" value="UbiC"/>
    <property type="match status" value="1"/>
</dbReference>
<organism evidence="5 6">
    <name type="scientific">Vibrio astriarenae</name>
    <dbReference type="NCBI Taxonomy" id="1481923"/>
    <lineage>
        <taxon>Bacteria</taxon>
        <taxon>Pseudomonadati</taxon>
        <taxon>Pseudomonadota</taxon>
        <taxon>Gammaproteobacteria</taxon>
        <taxon>Vibrionales</taxon>
        <taxon>Vibrionaceae</taxon>
        <taxon>Vibrio</taxon>
    </lineage>
</organism>
<dbReference type="AlphaFoldDB" id="A0A7Z2YCL2"/>